<dbReference type="EMBL" id="HG322949">
    <property type="protein sequence ID" value="CDG83236.1"/>
    <property type="molecule type" value="Genomic_DNA"/>
</dbReference>
<proteinExistence type="predicted"/>
<evidence type="ECO:0000313" key="2">
    <source>
        <dbReference type="Proteomes" id="UP000027604"/>
    </source>
</evidence>
<name>W0V5S3_9BURK</name>
<dbReference type="RefSeq" id="WP_144241508.1">
    <property type="nucleotide sequence ID" value="NZ_BCTH01000041.1"/>
</dbReference>
<keyword evidence="2" id="KW-1185">Reference proteome</keyword>
<dbReference type="AlphaFoldDB" id="W0V5S3"/>
<dbReference type="KEGG" id="jag:GJA_2605"/>
<gene>
    <name evidence="1" type="ORF">GJA_2605</name>
</gene>
<accession>W0V5S3</accession>
<dbReference type="HOGENOM" id="CLU_2825333_0_0_4"/>
<protein>
    <submittedName>
        <fullName evidence="1">Uncharacterized protein</fullName>
    </submittedName>
</protein>
<reference evidence="1 2" key="1">
    <citation type="journal article" date="2015" name="Genome Announc.">
        <title>Genome Sequence of Mushroom Soft-Rot Pathogen Janthinobacterium agaricidamnosum.</title>
        <authorList>
            <person name="Graupner K."/>
            <person name="Lackner G."/>
            <person name="Hertweck C."/>
        </authorList>
    </citation>
    <scope>NUCLEOTIDE SEQUENCE [LARGE SCALE GENOMIC DNA]</scope>
    <source>
        <strain evidence="2">NBRC 102515 / DSM 9628</strain>
    </source>
</reference>
<evidence type="ECO:0000313" key="1">
    <source>
        <dbReference type="EMBL" id="CDG83236.1"/>
    </source>
</evidence>
<dbReference type="Proteomes" id="UP000027604">
    <property type="component" value="Chromosome I"/>
</dbReference>
<sequence>MYQLLLGAIEFLEFLQGEGGQYGAEPGGSLVAKGNITLLSGMDGVLLPGGVGLRCANPTYAIYAST</sequence>
<organism evidence="1 2">
    <name type="scientific">Janthinobacterium agaricidamnosum NBRC 102515 = DSM 9628</name>
    <dbReference type="NCBI Taxonomy" id="1349767"/>
    <lineage>
        <taxon>Bacteria</taxon>
        <taxon>Pseudomonadati</taxon>
        <taxon>Pseudomonadota</taxon>
        <taxon>Betaproteobacteria</taxon>
        <taxon>Burkholderiales</taxon>
        <taxon>Oxalobacteraceae</taxon>
        <taxon>Janthinobacterium</taxon>
    </lineage>
</organism>